<feature type="non-terminal residue" evidence="2">
    <location>
        <position position="115"/>
    </location>
</feature>
<evidence type="ECO:0000313" key="3">
    <source>
        <dbReference type="Proteomes" id="UP001139887"/>
    </source>
</evidence>
<evidence type="ECO:0000259" key="1">
    <source>
        <dbReference type="Pfam" id="PF17667"/>
    </source>
</evidence>
<organism evidence="2 3">
    <name type="scientific">Coemansia brasiliensis</name>
    <dbReference type="NCBI Taxonomy" id="2650707"/>
    <lineage>
        <taxon>Eukaryota</taxon>
        <taxon>Fungi</taxon>
        <taxon>Fungi incertae sedis</taxon>
        <taxon>Zoopagomycota</taxon>
        <taxon>Kickxellomycotina</taxon>
        <taxon>Kickxellomycetes</taxon>
        <taxon>Kickxellales</taxon>
        <taxon>Kickxellaceae</taxon>
        <taxon>Coemansia</taxon>
    </lineage>
</organism>
<dbReference type="OrthoDB" id="5584477at2759"/>
<proteinExistence type="predicted"/>
<accession>A0A9W8I098</accession>
<protein>
    <recommendedName>
        <fullName evidence="1">Fungal-type protein kinase domain-containing protein</fullName>
    </recommendedName>
</protein>
<feature type="domain" description="Fungal-type protein kinase" evidence="1">
    <location>
        <begin position="2"/>
        <end position="87"/>
    </location>
</feature>
<gene>
    <name evidence="2" type="ORF">IWW36_006177</name>
</gene>
<dbReference type="Pfam" id="PF17667">
    <property type="entry name" value="Pkinase_fungal"/>
    <property type="match status" value="1"/>
</dbReference>
<feature type="non-terminal residue" evidence="2">
    <location>
        <position position="1"/>
    </location>
</feature>
<keyword evidence="3" id="KW-1185">Reference proteome</keyword>
<sequence>SQQLGYDPTIGFDEELGKCTISASDGQEYICESGIFMAYSLFDRHTRCFKVTLRDNHTEYIIKDAWTYADGDDSKVLRDEVEHLRRISTTLDNNEELHGTFPVLKAGAQYRLITP</sequence>
<dbReference type="EMBL" id="JANBUW010002085">
    <property type="protein sequence ID" value="KAJ2841681.1"/>
    <property type="molecule type" value="Genomic_DNA"/>
</dbReference>
<name>A0A9W8I098_9FUNG</name>
<reference evidence="2" key="1">
    <citation type="submission" date="2022-07" db="EMBL/GenBank/DDBJ databases">
        <title>Phylogenomic reconstructions and comparative analyses of Kickxellomycotina fungi.</title>
        <authorList>
            <person name="Reynolds N.K."/>
            <person name="Stajich J.E."/>
            <person name="Barry K."/>
            <person name="Grigoriev I.V."/>
            <person name="Crous P."/>
            <person name="Smith M.E."/>
        </authorList>
    </citation>
    <scope>NUCLEOTIDE SEQUENCE</scope>
    <source>
        <strain evidence="2">NRRL 1566</strain>
    </source>
</reference>
<dbReference type="Proteomes" id="UP001139887">
    <property type="component" value="Unassembled WGS sequence"/>
</dbReference>
<dbReference type="AlphaFoldDB" id="A0A9W8I098"/>
<evidence type="ECO:0000313" key="2">
    <source>
        <dbReference type="EMBL" id="KAJ2841681.1"/>
    </source>
</evidence>
<dbReference type="InterPro" id="IPR040976">
    <property type="entry name" value="Pkinase_fungal"/>
</dbReference>
<comment type="caution">
    <text evidence="2">The sequence shown here is derived from an EMBL/GenBank/DDBJ whole genome shotgun (WGS) entry which is preliminary data.</text>
</comment>